<keyword evidence="2" id="KW-1185">Reference proteome</keyword>
<dbReference type="RefSeq" id="WP_358287279.1">
    <property type="nucleotide sequence ID" value="NZ_JBEYGJ010000030.1"/>
</dbReference>
<accession>A0ABW6LUA5</accession>
<evidence type="ECO:0000313" key="1">
    <source>
        <dbReference type="EMBL" id="MFE9230931.1"/>
    </source>
</evidence>
<name>A0ABW6LUA5_9ACTN</name>
<sequence>MTGPYWNHNVHHHPAVPARRYGGKRGPVGMPMEDVHISSAEIRRMLHRLLPGCTVRRTPLWRHAMVWDRPREGGP</sequence>
<gene>
    <name evidence="1" type="ORF">ACFYM3_41450</name>
</gene>
<protein>
    <submittedName>
        <fullName evidence="1">Uncharacterized protein</fullName>
    </submittedName>
</protein>
<dbReference type="Proteomes" id="UP001601288">
    <property type="component" value="Unassembled WGS sequence"/>
</dbReference>
<evidence type="ECO:0000313" key="2">
    <source>
        <dbReference type="Proteomes" id="UP001601288"/>
    </source>
</evidence>
<organism evidence="1 2">
    <name type="scientific">Streptomyces massasporeus</name>
    <dbReference type="NCBI Taxonomy" id="67324"/>
    <lineage>
        <taxon>Bacteria</taxon>
        <taxon>Bacillati</taxon>
        <taxon>Actinomycetota</taxon>
        <taxon>Actinomycetes</taxon>
        <taxon>Kitasatosporales</taxon>
        <taxon>Streptomycetaceae</taxon>
        <taxon>Streptomyces</taxon>
    </lineage>
</organism>
<comment type="caution">
    <text evidence="1">The sequence shown here is derived from an EMBL/GenBank/DDBJ whole genome shotgun (WGS) entry which is preliminary data.</text>
</comment>
<dbReference type="EMBL" id="JBIAFP010000042">
    <property type="protein sequence ID" value="MFE9230931.1"/>
    <property type="molecule type" value="Genomic_DNA"/>
</dbReference>
<reference evidence="1 2" key="1">
    <citation type="submission" date="2024-10" db="EMBL/GenBank/DDBJ databases">
        <title>The Natural Products Discovery Center: Release of the First 8490 Sequenced Strains for Exploring Actinobacteria Biosynthetic Diversity.</title>
        <authorList>
            <person name="Kalkreuter E."/>
            <person name="Kautsar S.A."/>
            <person name="Yang D."/>
            <person name="Bader C.D."/>
            <person name="Teijaro C.N."/>
            <person name="Fluegel L."/>
            <person name="Davis C.M."/>
            <person name="Simpson J.R."/>
            <person name="Lauterbach L."/>
            <person name="Steele A.D."/>
            <person name="Gui C."/>
            <person name="Meng S."/>
            <person name="Li G."/>
            <person name="Viehrig K."/>
            <person name="Ye F."/>
            <person name="Su P."/>
            <person name="Kiefer A.F."/>
            <person name="Nichols A."/>
            <person name="Cepeda A.J."/>
            <person name="Yan W."/>
            <person name="Fan B."/>
            <person name="Jiang Y."/>
            <person name="Adhikari A."/>
            <person name="Zheng C.-J."/>
            <person name="Schuster L."/>
            <person name="Cowan T.M."/>
            <person name="Smanski M.J."/>
            <person name="Chevrette M.G."/>
            <person name="De Carvalho L.P.S."/>
            <person name="Shen B."/>
        </authorList>
    </citation>
    <scope>NUCLEOTIDE SEQUENCE [LARGE SCALE GENOMIC DNA]</scope>
    <source>
        <strain evidence="1 2">NPDC007066</strain>
    </source>
</reference>
<proteinExistence type="predicted"/>